<keyword evidence="4" id="KW-1133">Transmembrane helix</keyword>
<dbReference type="GO" id="GO:0009898">
    <property type="term" value="C:cytoplasmic side of plasma membrane"/>
    <property type="evidence" value="ECO:0007669"/>
    <property type="project" value="UniProtKB-UniRule"/>
</dbReference>
<evidence type="ECO:0000256" key="5">
    <source>
        <dbReference type="PROSITE-ProRule" id="PRU00339"/>
    </source>
</evidence>
<comment type="caution">
    <text evidence="7">The sequence shown here is derived from an EMBL/GenBank/DDBJ whole genome shotgun (WGS) entry which is preliminary data.</text>
</comment>
<keyword evidence="2 4" id="KW-0677">Repeat</keyword>
<reference evidence="7 8" key="1">
    <citation type="submission" date="2024-02" db="EMBL/GenBank/DDBJ databases">
        <title>A novel Wenzhouxiangellaceae bacterium, isolated from coastal sediments.</title>
        <authorList>
            <person name="Du Z.-J."/>
            <person name="Ye Y.-Q."/>
            <person name="Zhang X.-Y."/>
        </authorList>
    </citation>
    <scope>NUCLEOTIDE SEQUENCE [LARGE SCALE GENOMIC DNA]</scope>
    <source>
        <strain evidence="7 8">CH-27</strain>
    </source>
</reference>
<keyword evidence="4" id="KW-0997">Cell inner membrane</keyword>
<keyword evidence="4" id="KW-0812">Transmembrane</keyword>
<evidence type="ECO:0000256" key="2">
    <source>
        <dbReference type="ARBA" id="ARBA00022737"/>
    </source>
</evidence>
<feature type="binding site" evidence="4">
    <location>
        <position position="359"/>
    </location>
    <ligand>
        <name>Fe cation</name>
        <dbReference type="ChEBI" id="CHEBI:24875"/>
    </ligand>
</feature>
<dbReference type="SMART" id="SM00028">
    <property type="entry name" value="TPR"/>
    <property type="match status" value="6"/>
</dbReference>
<dbReference type="GO" id="GO:0005506">
    <property type="term" value="F:iron ion binding"/>
    <property type="evidence" value="ECO:0007669"/>
    <property type="project" value="UniProtKB-UniRule"/>
</dbReference>
<comment type="function">
    <text evidence="4">Modulates cellular lipopolysaccharide (LPS) levels by regulating LpxC, which is involved in lipid A biosynthesis. May act by modulating the proteolytic activity of FtsH towards LpxC. May also coordinate assembly of proteins involved in LPS synthesis at the plasma membrane.</text>
</comment>
<dbReference type="Pfam" id="PF13432">
    <property type="entry name" value="TPR_16"/>
    <property type="match status" value="2"/>
</dbReference>
<dbReference type="SUPFAM" id="SSF48452">
    <property type="entry name" value="TPR-like"/>
    <property type="match status" value="1"/>
</dbReference>
<feature type="domain" description="LapB rubredoxin metal binding" evidence="6">
    <location>
        <begin position="354"/>
        <end position="378"/>
    </location>
</feature>
<organism evidence="7 8">
    <name type="scientific">Elongatibacter sediminis</name>
    <dbReference type="NCBI Taxonomy" id="3119006"/>
    <lineage>
        <taxon>Bacteria</taxon>
        <taxon>Pseudomonadati</taxon>
        <taxon>Pseudomonadota</taxon>
        <taxon>Gammaproteobacteria</taxon>
        <taxon>Chromatiales</taxon>
        <taxon>Wenzhouxiangellaceae</taxon>
        <taxon>Elongatibacter</taxon>
    </lineage>
</organism>
<evidence type="ECO:0000313" key="8">
    <source>
        <dbReference type="Proteomes" id="UP001359886"/>
    </source>
</evidence>
<keyword evidence="3 4" id="KW-0802">TPR repeat</keyword>
<keyword evidence="4" id="KW-0472">Membrane</keyword>
<keyword evidence="1 4" id="KW-0479">Metal-binding</keyword>
<evidence type="ECO:0000256" key="4">
    <source>
        <dbReference type="HAMAP-Rule" id="MF_00994"/>
    </source>
</evidence>
<comment type="subcellular location">
    <subcellularLocation>
        <location evidence="4">Cell inner membrane</location>
        <topology evidence="4">Single-pass membrane protein</topology>
        <orientation evidence="4">Cytoplasmic side</orientation>
    </subcellularLocation>
</comment>
<evidence type="ECO:0000256" key="3">
    <source>
        <dbReference type="ARBA" id="ARBA00022803"/>
    </source>
</evidence>
<keyword evidence="4" id="KW-0408">Iron</keyword>
<dbReference type="RefSeq" id="WP_354694120.1">
    <property type="nucleotide sequence ID" value="NZ_JAZHOG010000002.1"/>
</dbReference>
<proteinExistence type="inferred from homology"/>
<dbReference type="PROSITE" id="PS50005">
    <property type="entry name" value="TPR"/>
    <property type="match status" value="1"/>
</dbReference>
<feature type="binding site" evidence="4">
    <location>
        <position position="356"/>
    </location>
    <ligand>
        <name>Fe cation</name>
        <dbReference type="ChEBI" id="CHEBI:24875"/>
    </ligand>
</feature>
<dbReference type="InterPro" id="IPR051012">
    <property type="entry name" value="CellSynth/LPSAsmb/PSIAsmb"/>
</dbReference>
<comment type="similarity">
    <text evidence="4">Belongs to the LapB family.</text>
</comment>
<protein>
    <recommendedName>
        <fullName evidence="4">Lipopolysaccharide assembly protein B</fullName>
    </recommendedName>
</protein>
<name>A0AAW9R733_9GAMM</name>
<gene>
    <name evidence="4 7" type="primary">lapB</name>
    <name evidence="7" type="ORF">V3330_04085</name>
</gene>
<sequence>MTDLLPYLLLPFAVYFGWWVAKNYQGRVTRRRNRLFNDQYFQGLNYLLSEQPDKAIQVFLELAEVNQETVETHLALGNLFRRRGEVDRAIRFHQNIIAKPGLRPGQRTQALLELGEDYMRAGLLDRAERLFSELIESDEQTPSALRSLLEIYQQEQDWSKALEQADRLQKVEGTHQGGMMAQFCCELAEQALADGALDEARKQLRQARRHDPDSVRARFILARIHADAGNPAEAMSAYEEIAGLDPEYIPDLIEDYLEQAESSGAGQRARENLQAWYENYQGITLVLKLTEFIAADRGAEEAGQFLVESLNRKPSVRGLDRLIELRSAGHLQTDSSDDILKAVTARLMARQPGYRCGHCGFSGQSHHWQCPSCRHWGTTRIVHGVLGE</sequence>
<dbReference type="HAMAP" id="MF_00994">
    <property type="entry name" value="LPS_assembly_LapB"/>
    <property type="match status" value="1"/>
</dbReference>
<keyword evidence="4" id="KW-1003">Cell membrane</keyword>
<dbReference type="PANTHER" id="PTHR45586:SF1">
    <property type="entry name" value="LIPOPOLYSACCHARIDE ASSEMBLY PROTEIN B"/>
    <property type="match status" value="1"/>
</dbReference>
<dbReference type="Proteomes" id="UP001359886">
    <property type="component" value="Unassembled WGS sequence"/>
</dbReference>
<dbReference type="PANTHER" id="PTHR45586">
    <property type="entry name" value="TPR REPEAT-CONTAINING PROTEIN PA4667"/>
    <property type="match status" value="1"/>
</dbReference>
<evidence type="ECO:0000256" key="1">
    <source>
        <dbReference type="ARBA" id="ARBA00022723"/>
    </source>
</evidence>
<dbReference type="GO" id="GO:0008653">
    <property type="term" value="P:lipopolysaccharide metabolic process"/>
    <property type="evidence" value="ECO:0007669"/>
    <property type="project" value="InterPro"/>
</dbReference>
<keyword evidence="8" id="KW-1185">Reference proteome</keyword>
<evidence type="ECO:0000313" key="7">
    <source>
        <dbReference type="EMBL" id="MEJ8566800.1"/>
    </source>
</evidence>
<evidence type="ECO:0000259" key="6">
    <source>
        <dbReference type="Pfam" id="PF18073"/>
    </source>
</evidence>
<dbReference type="Gene3D" id="1.25.40.10">
    <property type="entry name" value="Tetratricopeptide repeat domain"/>
    <property type="match status" value="1"/>
</dbReference>
<feature type="binding site" evidence="4">
    <location>
        <position position="373"/>
    </location>
    <ligand>
        <name>Fe cation</name>
        <dbReference type="ChEBI" id="CHEBI:24875"/>
    </ligand>
</feature>
<dbReference type="InterPro" id="IPR041166">
    <property type="entry name" value="Rubredoxin_2"/>
</dbReference>
<dbReference type="Pfam" id="PF18073">
    <property type="entry name" value="Zn_ribbon_LapB"/>
    <property type="match status" value="1"/>
</dbReference>
<dbReference type="AlphaFoldDB" id="A0AAW9R733"/>
<dbReference type="GO" id="GO:0046890">
    <property type="term" value="P:regulation of lipid biosynthetic process"/>
    <property type="evidence" value="ECO:0007669"/>
    <property type="project" value="UniProtKB-UniRule"/>
</dbReference>
<accession>A0AAW9R733</accession>
<dbReference type="InterPro" id="IPR011990">
    <property type="entry name" value="TPR-like_helical_dom_sf"/>
</dbReference>
<feature type="binding site" evidence="4">
    <location>
        <position position="370"/>
    </location>
    <ligand>
        <name>Fe cation</name>
        <dbReference type="ChEBI" id="CHEBI:24875"/>
    </ligand>
</feature>
<feature type="topological domain" description="Cytoplasmic" evidence="4">
    <location>
        <begin position="22"/>
        <end position="388"/>
    </location>
</feature>
<feature type="repeat" description="TPR" evidence="5">
    <location>
        <begin position="108"/>
        <end position="141"/>
    </location>
</feature>
<dbReference type="InterPro" id="IPR030865">
    <property type="entry name" value="LapB"/>
</dbReference>
<dbReference type="InterPro" id="IPR019734">
    <property type="entry name" value="TPR_rpt"/>
</dbReference>
<dbReference type="NCBIfam" id="NF008757">
    <property type="entry name" value="PRK11788.1-5"/>
    <property type="match status" value="1"/>
</dbReference>
<dbReference type="Pfam" id="PF13176">
    <property type="entry name" value="TPR_7"/>
    <property type="match status" value="1"/>
</dbReference>
<dbReference type="EMBL" id="JAZHOG010000002">
    <property type="protein sequence ID" value="MEJ8566800.1"/>
    <property type="molecule type" value="Genomic_DNA"/>
</dbReference>